<feature type="region of interest" description="Disordered" evidence="1">
    <location>
        <begin position="119"/>
        <end position="143"/>
    </location>
</feature>
<keyword evidence="3" id="KW-1185">Reference proteome</keyword>
<sequence>MEDLNDEFSEKQLQRMAEKLLAGYRAPTALSGLGEKEQRMAAKLLGASNAERLARTGGNKPFKYRRPTHVIEYYMGAWGWAVDLIENGKRLPFKSNLDDEKLALVLAAIKQKGVPVRRFETEGEKQDRHERERRLETNPTIKSKPKSARFDVLDELRGFRL</sequence>
<gene>
    <name evidence="2" type="ORF">CIT26_13550</name>
</gene>
<comment type="caution">
    <text evidence="2">The sequence shown here is derived from an EMBL/GenBank/DDBJ whole genome shotgun (WGS) entry which is preliminary data.</text>
</comment>
<dbReference type="EMBL" id="NPKJ01000041">
    <property type="protein sequence ID" value="PAQ09543.1"/>
    <property type="molecule type" value="Genomic_DNA"/>
</dbReference>
<feature type="compositionally biased region" description="Basic and acidic residues" evidence="1">
    <location>
        <begin position="119"/>
        <end position="136"/>
    </location>
</feature>
<evidence type="ECO:0000313" key="3">
    <source>
        <dbReference type="Proteomes" id="UP000216442"/>
    </source>
</evidence>
<name>A0A271LN52_9HYPH</name>
<organism evidence="2 3">
    <name type="scientific">Mesorhizobium temperatum</name>
    <dbReference type="NCBI Taxonomy" id="241416"/>
    <lineage>
        <taxon>Bacteria</taxon>
        <taxon>Pseudomonadati</taxon>
        <taxon>Pseudomonadota</taxon>
        <taxon>Alphaproteobacteria</taxon>
        <taxon>Hyphomicrobiales</taxon>
        <taxon>Phyllobacteriaceae</taxon>
        <taxon>Mesorhizobium</taxon>
    </lineage>
</organism>
<dbReference type="Proteomes" id="UP000216442">
    <property type="component" value="Unassembled WGS sequence"/>
</dbReference>
<evidence type="ECO:0000313" key="2">
    <source>
        <dbReference type="EMBL" id="PAQ09543.1"/>
    </source>
</evidence>
<proteinExistence type="predicted"/>
<protein>
    <submittedName>
        <fullName evidence="2">Uncharacterized protein</fullName>
    </submittedName>
</protein>
<accession>A0A271LN52</accession>
<dbReference type="AlphaFoldDB" id="A0A271LN52"/>
<evidence type="ECO:0000256" key="1">
    <source>
        <dbReference type="SAM" id="MobiDB-lite"/>
    </source>
</evidence>
<reference evidence="2 3" key="1">
    <citation type="submission" date="2017-08" db="EMBL/GenBank/DDBJ databases">
        <title>Mesorhizobium wenxinae sp. nov., a novel rhizobial species isolated from root nodules of chickpea (Cicer arietinum L.).</title>
        <authorList>
            <person name="Zhang J."/>
        </authorList>
    </citation>
    <scope>NUCLEOTIDE SEQUENCE [LARGE SCALE GENOMIC DNA]</scope>
    <source>
        <strain evidence="2 3">SDW018</strain>
    </source>
</reference>
<dbReference type="RefSeq" id="WP_095493042.1">
    <property type="nucleotide sequence ID" value="NZ_NPKJ01000041.1"/>
</dbReference>